<gene>
    <name evidence="1" type="ORF">S01H4_55704</name>
</gene>
<protein>
    <submittedName>
        <fullName evidence="1">Uncharacterized protein</fullName>
    </submittedName>
</protein>
<organism evidence="1">
    <name type="scientific">marine sediment metagenome</name>
    <dbReference type="NCBI Taxonomy" id="412755"/>
    <lineage>
        <taxon>unclassified sequences</taxon>
        <taxon>metagenomes</taxon>
        <taxon>ecological metagenomes</taxon>
    </lineage>
</organism>
<evidence type="ECO:0000313" key="1">
    <source>
        <dbReference type="EMBL" id="GAH08242.1"/>
    </source>
</evidence>
<proteinExistence type="predicted"/>
<comment type="caution">
    <text evidence="1">The sequence shown here is derived from an EMBL/GenBank/DDBJ whole genome shotgun (WGS) entry which is preliminary data.</text>
</comment>
<sequence>MSKVHPLDEKGCRLLSSRQWKQLRERVFLRPEDTADQLQKHYFQQPPRFRTGKLAFQPTVAEWSEAIARQNKRPVRFQ</sequence>
<reference evidence="1" key="1">
    <citation type="journal article" date="2014" name="Front. Microbiol.">
        <title>High frequency of phylogenetically diverse reductive dehalogenase-homologous genes in deep subseafloor sedimentary metagenomes.</title>
        <authorList>
            <person name="Kawai M."/>
            <person name="Futagami T."/>
            <person name="Toyoda A."/>
            <person name="Takaki Y."/>
            <person name="Nishi S."/>
            <person name="Hori S."/>
            <person name="Arai W."/>
            <person name="Tsubouchi T."/>
            <person name="Morono Y."/>
            <person name="Uchiyama I."/>
            <person name="Ito T."/>
            <person name="Fujiyama A."/>
            <person name="Inagaki F."/>
            <person name="Takami H."/>
        </authorList>
    </citation>
    <scope>NUCLEOTIDE SEQUENCE</scope>
    <source>
        <strain evidence="1">Expedition CK06-06</strain>
    </source>
</reference>
<accession>X1CKJ2</accession>
<name>X1CKJ2_9ZZZZ</name>
<dbReference type="EMBL" id="BART01032186">
    <property type="protein sequence ID" value="GAH08242.1"/>
    <property type="molecule type" value="Genomic_DNA"/>
</dbReference>
<dbReference type="AlphaFoldDB" id="X1CKJ2"/>